<reference evidence="7" key="1">
    <citation type="submission" date="2017-06" db="EMBL/GenBank/DDBJ databases">
        <authorList>
            <person name="Varghese N."/>
            <person name="Submissions S."/>
        </authorList>
    </citation>
    <scope>NUCLEOTIDE SEQUENCE [LARGE SCALE GENOMIC DNA]</scope>
    <source>
        <strain evidence="7">LNB2</strain>
    </source>
</reference>
<keyword evidence="2" id="KW-0238">DNA-binding</keyword>
<dbReference type="InterPro" id="IPR058245">
    <property type="entry name" value="NreC/VraR/RcsB-like_REC"/>
</dbReference>
<dbReference type="CDD" id="cd17535">
    <property type="entry name" value="REC_NarL-like"/>
    <property type="match status" value="1"/>
</dbReference>
<feature type="domain" description="Response regulatory" evidence="5">
    <location>
        <begin position="11"/>
        <end position="127"/>
    </location>
</feature>
<dbReference type="SMART" id="SM00448">
    <property type="entry name" value="REC"/>
    <property type="match status" value="1"/>
</dbReference>
<dbReference type="SUPFAM" id="SSF46894">
    <property type="entry name" value="C-terminal effector domain of the bipartite response regulators"/>
    <property type="match status" value="1"/>
</dbReference>
<dbReference type="GO" id="GO:0006355">
    <property type="term" value="P:regulation of DNA-templated transcription"/>
    <property type="evidence" value="ECO:0007669"/>
    <property type="project" value="InterPro"/>
</dbReference>
<dbReference type="PROSITE" id="PS50110">
    <property type="entry name" value="RESPONSE_REGULATORY"/>
    <property type="match status" value="1"/>
</dbReference>
<dbReference type="EMBL" id="FZOS01000004">
    <property type="protein sequence ID" value="SNS31713.1"/>
    <property type="molecule type" value="Genomic_DNA"/>
</dbReference>
<dbReference type="Gene3D" id="3.40.50.2300">
    <property type="match status" value="1"/>
</dbReference>
<feature type="modified residue" description="4-aspartylphosphate" evidence="3">
    <location>
        <position position="62"/>
    </location>
</feature>
<dbReference type="SUPFAM" id="SSF52172">
    <property type="entry name" value="CheY-like"/>
    <property type="match status" value="1"/>
</dbReference>
<keyword evidence="7" id="KW-1185">Reference proteome</keyword>
<keyword evidence="1 3" id="KW-0597">Phosphoprotein</keyword>
<organism evidence="6 7">
    <name type="scientific">Edaphosphingomonas laterariae</name>
    <dbReference type="NCBI Taxonomy" id="861865"/>
    <lineage>
        <taxon>Bacteria</taxon>
        <taxon>Pseudomonadati</taxon>
        <taxon>Pseudomonadota</taxon>
        <taxon>Alphaproteobacteria</taxon>
        <taxon>Sphingomonadales</taxon>
        <taxon>Rhizorhabdaceae</taxon>
        <taxon>Edaphosphingomonas</taxon>
    </lineage>
</organism>
<dbReference type="PRINTS" id="PR00038">
    <property type="entry name" value="HTHLUXR"/>
</dbReference>
<protein>
    <submittedName>
        <fullName evidence="6">Two component transcriptional regulator, LuxR family</fullName>
    </submittedName>
</protein>
<dbReference type="Proteomes" id="UP000198281">
    <property type="component" value="Unassembled WGS sequence"/>
</dbReference>
<dbReference type="CDD" id="cd06170">
    <property type="entry name" value="LuxR_C_like"/>
    <property type="match status" value="1"/>
</dbReference>
<gene>
    <name evidence="6" type="ORF">SAMN06295912_104104</name>
</gene>
<dbReference type="GO" id="GO:0003677">
    <property type="term" value="F:DNA binding"/>
    <property type="evidence" value="ECO:0007669"/>
    <property type="project" value="UniProtKB-KW"/>
</dbReference>
<evidence type="ECO:0000259" key="4">
    <source>
        <dbReference type="PROSITE" id="PS50043"/>
    </source>
</evidence>
<dbReference type="PROSITE" id="PS00622">
    <property type="entry name" value="HTH_LUXR_1"/>
    <property type="match status" value="1"/>
</dbReference>
<sequence length="212" mass="23173">MLPPTSIAPIRLMTVDDHPLLRDGLAALIRPQPDIELIAEAADGKEALDHFRRFRPDVTLMDLQMPDGGGHEAIRAIRAEFATARIIVLTTYADEAKAVRALKAGAVGYLLKNAVRRELLDTIRAVHAGQRRIPPEIACKIAAHIGDEELSEREISVLQLAAGGNANKQIAWQLSISEDTVKAHMKSIFAKLEASDRTHAVAIAARRGFIEI</sequence>
<name>A0A239DJ23_9SPHN</name>
<proteinExistence type="predicted"/>
<evidence type="ECO:0000256" key="3">
    <source>
        <dbReference type="PROSITE-ProRule" id="PRU00169"/>
    </source>
</evidence>
<dbReference type="InterPro" id="IPR000792">
    <property type="entry name" value="Tscrpt_reg_LuxR_C"/>
</dbReference>
<dbReference type="AlphaFoldDB" id="A0A239DJ23"/>
<dbReference type="InterPro" id="IPR011006">
    <property type="entry name" value="CheY-like_superfamily"/>
</dbReference>
<dbReference type="Pfam" id="PF00072">
    <property type="entry name" value="Response_reg"/>
    <property type="match status" value="1"/>
</dbReference>
<dbReference type="SMART" id="SM00421">
    <property type="entry name" value="HTH_LUXR"/>
    <property type="match status" value="1"/>
</dbReference>
<dbReference type="RefSeq" id="WP_089218726.1">
    <property type="nucleotide sequence ID" value="NZ_FZOS01000004.1"/>
</dbReference>
<dbReference type="InterPro" id="IPR001789">
    <property type="entry name" value="Sig_transdc_resp-reg_receiver"/>
</dbReference>
<feature type="domain" description="HTH luxR-type" evidence="4">
    <location>
        <begin position="143"/>
        <end position="208"/>
    </location>
</feature>
<evidence type="ECO:0000256" key="1">
    <source>
        <dbReference type="ARBA" id="ARBA00022553"/>
    </source>
</evidence>
<dbReference type="PANTHER" id="PTHR43214:SF43">
    <property type="entry name" value="TWO-COMPONENT RESPONSE REGULATOR"/>
    <property type="match status" value="1"/>
</dbReference>
<dbReference type="InterPro" id="IPR016032">
    <property type="entry name" value="Sig_transdc_resp-reg_C-effctor"/>
</dbReference>
<evidence type="ECO:0000313" key="7">
    <source>
        <dbReference type="Proteomes" id="UP000198281"/>
    </source>
</evidence>
<accession>A0A239DJ23</accession>
<dbReference type="PANTHER" id="PTHR43214">
    <property type="entry name" value="TWO-COMPONENT RESPONSE REGULATOR"/>
    <property type="match status" value="1"/>
</dbReference>
<dbReference type="InterPro" id="IPR039420">
    <property type="entry name" value="WalR-like"/>
</dbReference>
<evidence type="ECO:0000256" key="2">
    <source>
        <dbReference type="ARBA" id="ARBA00023125"/>
    </source>
</evidence>
<evidence type="ECO:0000259" key="5">
    <source>
        <dbReference type="PROSITE" id="PS50110"/>
    </source>
</evidence>
<evidence type="ECO:0000313" key="6">
    <source>
        <dbReference type="EMBL" id="SNS31713.1"/>
    </source>
</evidence>
<dbReference type="GO" id="GO:0000160">
    <property type="term" value="P:phosphorelay signal transduction system"/>
    <property type="evidence" value="ECO:0007669"/>
    <property type="project" value="InterPro"/>
</dbReference>
<dbReference type="OrthoDB" id="9782896at2"/>
<dbReference type="Pfam" id="PF00196">
    <property type="entry name" value="GerE"/>
    <property type="match status" value="1"/>
</dbReference>
<dbReference type="PROSITE" id="PS50043">
    <property type="entry name" value="HTH_LUXR_2"/>
    <property type="match status" value="1"/>
</dbReference>